<name>A0A7W4VWQ0_9ACTN</name>
<dbReference type="PANTHER" id="PTHR43537:SF5">
    <property type="entry name" value="UXU OPERON TRANSCRIPTIONAL REGULATOR"/>
    <property type="match status" value="1"/>
</dbReference>
<feature type="domain" description="HTH gntR-type" evidence="4">
    <location>
        <begin position="14"/>
        <end position="82"/>
    </location>
</feature>
<reference evidence="5 6" key="1">
    <citation type="submission" date="2020-08" db="EMBL/GenBank/DDBJ databases">
        <title>Sequencing the genomes of 1000 actinobacteria strains.</title>
        <authorList>
            <person name="Klenk H.-P."/>
        </authorList>
    </citation>
    <scope>NUCLEOTIDE SEQUENCE [LARGE SCALE GENOMIC DNA]</scope>
    <source>
        <strain evidence="5 6">DSM 105498</strain>
    </source>
</reference>
<dbReference type="PROSITE" id="PS50949">
    <property type="entry name" value="HTH_GNTR"/>
    <property type="match status" value="1"/>
</dbReference>
<dbReference type="InterPro" id="IPR036390">
    <property type="entry name" value="WH_DNA-bd_sf"/>
</dbReference>
<dbReference type="EMBL" id="JACHWR010000002">
    <property type="protein sequence ID" value="MBB3043105.1"/>
    <property type="molecule type" value="Genomic_DNA"/>
</dbReference>
<evidence type="ECO:0000313" key="6">
    <source>
        <dbReference type="Proteomes" id="UP000589626"/>
    </source>
</evidence>
<accession>A0A7W4VWQ0</accession>
<proteinExistence type="predicted"/>
<dbReference type="Proteomes" id="UP000589626">
    <property type="component" value="Unassembled WGS sequence"/>
</dbReference>
<keyword evidence="1" id="KW-0805">Transcription regulation</keyword>
<dbReference type="Gene3D" id="1.10.10.10">
    <property type="entry name" value="Winged helix-like DNA-binding domain superfamily/Winged helix DNA-binding domain"/>
    <property type="match status" value="1"/>
</dbReference>
<organism evidence="5 6">
    <name type="scientific">Nocardioides soli</name>
    <dbReference type="NCBI Taxonomy" id="1036020"/>
    <lineage>
        <taxon>Bacteria</taxon>
        <taxon>Bacillati</taxon>
        <taxon>Actinomycetota</taxon>
        <taxon>Actinomycetes</taxon>
        <taxon>Propionibacteriales</taxon>
        <taxon>Nocardioidaceae</taxon>
        <taxon>Nocardioides</taxon>
    </lineage>
</organism>
<dbReference type="InterPro" id="IPR008920">
    <property type="entry name" value="TF_FadR/GntR_C"/>
</dbReference>
<dbReference type="Pfam" id="PF00392">
    <property type="entry name" value="GntR"/>
    <property type="match status" value="1"/>
</dbReference>
<dbReference type="SUPFAM" id="SSF48008">
    <property type="entry name" value="GntR ligand-binding domain-like"/>
    <property type="match status" value="1"/>
</dbReference>
<dbReference type="PRINTS" id="PR00035">
    <property type="entry name" value="HTHGNTR"/>
</dbReference>
<evidence type="ECO:0000313" key="5">
    <source>
        <dbReference type="EMBL" id="MBB3043105.1"/>
    </source>
</evidence>
<evidence type="ECO:0000256" key="2">
    <source>
        <dbReference type="ARBA" id="ARBA00023125"/>
    </source>
</evidence>
<dbReference type="GO" id="GO:0003700">
    <property type="term" value="F:DNA-binding transcription factor activity"/>
    <property type="evidence" value="ECO:0007669"/>
    <property type="project" value="InterPro"/>
</dbReference>
<dbReference type="SMART" id="SM00345">
    <property type="entry name" value="HTH_GNTR"/>
    <property type="match status" value="1"/>
</dbReference>
<dbReference type="AlphaFoldDB" id="A0A7W4VWQ0"/>
<evidence type="ECO:0000259" key="4">
    <source>
        <dbReference type="PROSITE" id="PS50949"/>
    </source>
</evidence>
<dbReference type="Pfam" id="PF07729">
    <property type="entry name" value="FCD"/>
    <property type="match status" value="1"/>
</dbReference>
<protein>
    <submittedName>
        <fullName evidence="5">DNA-binding FadR family transcriptional regulator</fullName>
    </submittedName>
</protein>
<dbReference type="SMART" id="SM00895">
    <property type="entry name" value="FCD"/>
    <property type="match status" value="1"/>
</dbReference>
<gene>
    <name evidence="5" type="ORF">FHU40_002923</name>
</gene>
<evidence type="ECO:0000256" key="1">
    <source>
        <dbReference type="ARBA" id="ARBA00023015"/>
    </source>
</evidence>
<evidence type="ECO:0000256" key="3">
    <source>
        <dbReference type="ARBA" id="ARBA00023163"/>
    </source>
</evidence>
<sequence>MTSATPSFGAIPPRRAASEVIAQVKDRIISGALRPGDRLPSEQELAAQLGVSRPTVRESLRALTSMNIIETRHGEGSFVSSLKVKDLIEPLNFVLHVDDDAISHLFEVRSFVEAGSARLAATHATADDLDELNQLVESYADSIDDLERCVQLDLAFHRRIADSSRNPLLGELLDSLVTLSMASRRRTGSDVHTRQSAAHDHTLILQAIAEHDPDRAEQAMLRHLEHVSQGLRSKGER</sequence>
<dbReference type="InterPro" id="IPR000524">
    <property type="entry name" value="Tscrpt_reg_HTH_GntR"/>
</dbReference>
<dbReference type="GO" id="GO:0003677">
    <property type="term" value="F:DNA binding"/>
    <property type="evidence" value="ECO:0007669"/>
    <property type="project" value="UniProtKB-KW"/>
</dbReference>
<dbReference type="Gene3D" id="1.20.120.530">
    <property type="entry name" value="GntR ligand-binding domain-like"/>
    <property type="match status" value="1"/>
</dbReference>
<keyword evidence="3" id="KW-0804">Transcription</keyword>
<dbReference type="RefSeq" id="WP_183592992.1">
    <property type="nucleotide sequence ID" value="NZ_JACHWR010000002.1"/>
</dbReference>
<dbReference type="SUPFAM" id="SSF46785">
    <property type="entry name" value="Winged helix' DNA-binding domain"/>
    <property type="match status" value="1"/>
</dbReference>
<dbReference type="InterPro" id="IPR011711">
    <property type="entry name" value="GntR_C"/>
</dbReference>
<keyword evidence="2 5" id="KW-0238">DNA-binding</keyword>
<keyword evidence="6" id="KW-1185">Reference proteome</keyword>
<dbReference type="CDD" id="cd07377">
    <property type="entry name" value="WHTH_GntR"/>
    <property type="match status" value="1"/>
</dbReference>
<dbReference type="InterPro" id="IPR036388">
    <property type="entry name" value="WH-like_DNA-bd_sf"/>
</dbReference>
<dbReference type="PANTHER" id="PTHR43537">
    <property type="entry name" value="TRANSCRIPTIONAL REGULATOR, GNTR FAMILY"/>
    <property type="match status" value="1"/>
</dbReference>
<comment type="caution">
    <text evidence="5">The sequence shown here is derived from an EMBL/GenBank/DDBJ whole genome shotgun (WGS) entry which is preliminary data.</text>
</comment>